<evidence type="ECO:0000256" key="2">
    <source>
        <dbReference type="ARBA" id="ARBA00010529"/>
    </source>
</evidence>
<evidence type="ECO:0000313" key="8">
    <source>
        <dbReference type="EMBL" id="SET00597.1"/>
    </source>
</evidence>
<dbReference type="AlphaFoldDB" id="A0A1I0B3Q8"/>
<keyword evidence="4" id="KW-0226">DNA condensation</keyword>
<dbReference type="PANTHER" id="PTHR33175">
    <property type="entry name" value="DNA-BINDING PROTEIN HU"/>
    <property type="match status" value="1"/>
</dbReference>
<dbReference type="Proteomes" id="UP000182332">
    <property type="component" value="Unassembled WGS sequence"/>
</dbReference>
<protein>
    <submittedName>
        <fullName evidence="8">Bacterial nucleoid protein HU alpha subunit</fullName>
    </submittedName>
</protein>
<name>A0A1I0B3Q8_9PSED</name>
<evidence type="ECO:0000256" key="1">
    <source>
        <dbReference type="ARBA" id="ARBA00003819"/>
    </source>
</evidence>
<feature type="region of interest" description="Disordered" evidence="7">
    <location>
        <begin position="90"/>
        <end position="125"/>
    </location>
</feature>
<dbReference type="CDD" id="cd13831">
    <property type="entry name" value="HU"/>
    <property type="match status" value="1"/>
</dbReference>
<dbReference type="InterPro" id="IPR000119">
    <property type="entry name" value="Hist_DNA-bd"/>
</dbReference>
<dbReference type="InterPro" id="IPR020816">
    <property type="entry name" value="Histone-like_DNA-bd_CS"/>
</dbReference>
<dbReference type="SUPFAM" id="SSF47729">
    <property type="entry name" value="IHF-like DNA-binding proteins"/>
    <property type="match status" value="1"/>
</dbReference>
<sequence>MRKPELAAAIAEKADLTKEQANRVLNAVLDEITNALHKKDSVTLVGFGTFLQRHRGARTGKNPQTGEPVKIKASNTVAFKPGKFLKDSVNPDAAKAAKPAKPAAAAKEAKPAKAAAAKAPAAKKK</sequence>
<dbReference type="PANTHER" id="PTHR33175:SF3">
    <property type="entry name" value="DNA-BINDING PROTEIN HU-BETA"/>
    <property type="match status" value="1"/>
</dbReference>
<accession>A0A1I0B3Q8</accession>
<comment type="subunit">
    <text evidence="3">Heterodimer of an alpha and a beta chain.</text>
</comment>
<comment type="function">
    <text evidence="1">Histone-like DNA-binding protein which is capable of wrapping DNA to stabilize it, and thus to prevent its denaturation under extreme environmental conditions.</text>
</comment>
<evidence type="ECO:0000256" key="5">
    <source>
        <dbReference type="ARBA" id="ARBA00023125"/>
    </source>
</evidence>
<dbReference type="SMART" id="SM00411">
    <property type="entry name" value="BHL"/>
    <property type="match status" value="1"/>
</dbReference>
<proteinExistence type="inferred from homology"/>
<evidence type="ECO:0000256" key="7">
    <source>
        <dbReference type="SAM" id="MobiDB-lite"/>
    </source>
</evidence>
<evidence type="ECO:0000256" key="4">
    <source>
        <dbReference type="ARBA" id="ARBA00023067"/>
    </source>
</evidence>
<dbReference type="EMBL" id="FOHW01000005">
    <property type="protein sequence ID" value="SET00597.1"/>
    <property type="molecule type" value="Genomic_DNA"/>
</dbReference>
<dbReference type="PRINTS" id="PR01727">
    <property type="entry name" value="DNABINDINGHU"/>
</dbReference>
<dbReference type="InterPro" id="IPR010992">
    <property type="entry name" value="IHF-like_DNA-bd_dom_sf"/>
</dbReference>
<evidence type="ECO:0000256" key="3">
    <source>
        <dbReference type="ARBA" id="ARBA00011870"/>
    </source>
</evidence>
<dbReference type="FunFam" id="4.10.520.10:FF:000004">
    <property type="entry name" value="HU family DNA-binding protein"/>
    <property type="match status" value="1"/>
</dbReference>
<comment type="similarity">
    <text evidence="2 6">Belongs to the bacterial histone-like protein family.</text>
</comment>
<dbReference type="GO" id="GO:0003677">
    <property type="term" value="F:DNA binding"/>
    <property type="evidence" value="ECO:0007669"/>
    <property type="project" value="UniProtKB-KW"/>
</dbReference>
<evidence type="ECO:0000313" key="9">
    <source>
        <dbReference type="Proteomes" id="UP000182332"/>
    </source>
</evidence>
<dbReference type="GO" id="GO:0005829">
    <property type="term" value="C:cytosol"/>
    <property type="evidence" value="ECO:0007669"/>
    <property type="project" value="TreeGrafter"/>
</dbReference>
<dbReference type="Pfam" id="PF00216">
    <property type="entry name" value="Bac_DNA_binding"/>
    <property type="match status" value="1"/>
</dbReference>
<reference evidence="8 9" key="1">
    <citation type="submission" date="2016-10" db="EMBL/GenBank/DDBJ databases">
        <authorList>
            <person name="de Groot N.N."/>
        </authorList>
    </citation>
    <scope>NUCLEOTIDE SEQUENCE [LARGE SCALE GENOMIC DNA]</scope>
    <source>
        <strain evidence="8 9">DSM 11363</strain>
    </source>
</reference>
<feature type="compositionally biased region" description="Low complexity" evidence="7">
    <location>
        <begin position="93"/>
        <end position="125"/>
    </location>
</feature>
<dbReference type="Gene3D" id="4.10.520.10">
    <property type="entry name" value="IHF-like DNA-binding proteins"/>
    <property type="match status" value="1"/>
</dbReference>
<organism evidence="8 9">
    <name type="scientific">Pseudomonas graminis</name>
    <dbReference type="NCBI Taxonomy" id="158627"/>
    <lineage>
        <taxon>Bacteria</taxon>
        <taxon>Pseudomonadati</taxon>
        <taxon>Pseudomonadota</taxon>
        <taxon>Gammaproteobacteria</taxon>
        <taxon>Pseudomonadales</taxon>
        <taxon>Pseudomonadaceae</taxon>
        <taxon>Pseudomonas</taxon>
    </lineage>
</organism>
<dbReference type="GO" id="GO:0030527">
    <property type="term" value="F:structural constituent of chromatin"/>
    <property type="evidence" value="ECO:0007669"/>
    <property type="project" value="InterPro"/>
</dbReference>
<dbReference type="PROSITE" id="PS00045">
    <property type="entry name" value="HISTONE_LIKE"/>
    <property type="match status" value="1"/>
</dbReference>
<keyword evidence="5" id="KW-0238">DNA-binding</keyword>
<evidence type="ECO:0000256" key="6">
    <source>
        <dbReference type="RuleBase" id="RU003939"/>
    </source>
</evidence>
<dbReference type="GO" id="GO:0030261">
    <property type="term" value="P:chromosome condensation"/>
    <property type="evidence" value="ECO:0007669"/>
    <property type="project" value="UniProtKB-KW"/>
</dbReference>
<gene>
    <name evidence="8" type="ORF">SAMN05216197_10531</name>
</gene>